<reference evidence="1" key="1">
    <citation type="submission" date="2022-10" db="EMBL/GenBank/DDBJ databases">
        <title>Complete Genome of Trichothecium roseum strain YXFP-22015, a Plant Pathogen Isolated from Citrus.</title>
        <authorList>
            <person name="Wang Y."/>
            <person name="Zhu L."/>
        </authorList>
    </citation>
    <scope>NUCLEOTIDE SEQUENCE</scope>
    <source>
        <strain evidence="1">YXFP-22015</strain>
    </source>
</reference>
<evidence type="ECO:0000313" key="2">
    <source>
        <dbReference type="Proteomes" id="UP001163324"/>
    </source>
</evidence>
<dbReference type="Proteomes" id="UP001163324">
    <property type="component" value="Chromosome 4"/>
</dbReference>
<proteinExistence type="predicted"/>
<name>A0ACC0V1T5_9HYPO</name>
<gene>
    <name evidence="1" type="ORF">N3K66_004439</name>
</gene>
<comment type="caution">
    <text evidence="1">The sequence shown here is derived from an EMBL/GenBank/DDBJ whole genome shotgun (WGS) entry which is preliminary data.</text>
</comment>
<organism evidence="1 2">
    <name type="scientific">Trichothecium roseum</name>
    <dbReference type="NCBI Taxonomy" id="47278"/>
    <lineage>
        <taxon>Eukaryota</taxon>
        <taxon>Fungi</taxon>
        <taxon>Dikarya</taxon>
        <taxon>Ascomycota</taxon>
        <taxon>Pezizomycotina</taxon>
        <taxon>Sordariomycetes</taxon>
        <taxon>Hypocreomycetidae</taxon>
        <taxon>Hypocreales</taxon>
        <taxon>Hypocreales incertae sedis</taxon>
        <taxon>Trichothecium</taxon>
    </lineage>
</organism>
<accession>A0ACC0V1T5</accession>
<protein>
    <submittedName>
        <fullName evidence="1">Uncharacterized protein</fullName>
    </submittedName>
</protein>
<keyword evidence="2" id="KW-1185">Reference proteome</keyword>
<sequence>MKYLPVSDFETVTAALNFNTPDCNVTGGCDLYTTKSTGSDKKLYKSIDKDLSSQHQALLQLGASLSPPQRAQMLATSSSMQLFSHSSAFGPLSELSSRRTFAYLIATLNASHPHYDFSNVLRPNDFKRERNLRKAMGTLDSILQNVRPSNLESKSFNSSENEPTATWGPQCWSLIDKEMHLNECTVFTYHPEVDPFEEDESAIWAAHHFFFHRALKRVAYLYIRVVPVTSSTSLSRHLAWRHADLSEDLSHSSADAFEFNQWDLGSDGCLKRANYWLGDRSVQLEPYEPGDDDKVPDDGLWWNRREDGDLVGVSDDDFWRFDEDDNDEEDETNMRYYGDGGDRPRFMSEDIAGRMEL</sequence>
<dbReference type="EMBL" id="CM047943">
    <property type="protein sequence ID" value="KAI9900177.1"/>
    <property type="molecule type" value="Genomic_DNA"/>
</dbReference>
<evidence type="ECO:0000313" key="1">
    <source>
        <dbReference type="EMBL" id="KAI9900177.1"/>
    </source>
</evidence>